<dbReference type="InterPro" id="IPR036188">
    <property type="entry name" value="FAD/NAD-bd_sf"/>
</dbReference>
<sequence length="67" mass="6669">MLTAVESRTSSCVRIARNADYQSPSARGLFPAGEGAGYAGGIVSAAVDGVRAAEALIGIFASGGHDD</sequence>
<evidence type="ECO:0000313" key="1">
    <source>
        <dbReference type="EMBL" id="MPN16195.1"/>
    </source>
</evidence>
<organism evidence="1">
    <name type="scientific">bioreactor metagenome</name>
    <dbReference type="NCBI Taxonomy" id="1076179"/>
    <lineage>
        <taxon>unclassified sequences</taxon>
        <taxon>metagenomes</taxon>
        <taxon>ecological metagenomes</taxon>
    </lineage>
</organism>
<proteinExistence type="predicted"/>
<accession>A0A645FP39</accession>
<protein>
    <recommendedName>
        <fullName evidence="2">Amine oxidase domain-containing protein</fullName>
    </recommendedName>
</protein>
<dbReference type="PANTHER" id="PTHR42842:SF3">
    <property type="entry name" value="FAD_NAD(P)-BINDING OXIDOREDUCTASE FAMILY PROTEIN"/>
    <property type="match status" value="1"/>
</dbReference>
<reference evidence="1" key="1">
    <citation type="submission" date="2019-08" db="EMBL/GenBank/DDBJ databases">
        <authorList>
            <person name="Kucharzyk K."/>
            <person name="Murdoch R.W."/>
            <person name="Higgins S."/>
            <person name="Loffler F."/>
        </authorList>
    </citation>
    <scope>NUCLEOTIDE SEQUENCE</scope>
</reference>
<gene>
    <name evidence="1" type="ORF">SDC9_163533</name>
</gene>
<evidence type="ECO:0008006" key="2">
    <source>
        <dbReference type="Google" id="ProtNLM"/>
    </source>
</evidence>
<dbReference type="AlphaFoldDB" id="A0A645FP39"/>
<dbReference type="SUPFAM" id="SSF51905">
    <property type="entry name" value="FAD/NAD(P)-binding domain"/>
    <property type="match status" value="1"/>
</dbReference>
<dbReference type="EMBL" id="VSSQ01063113">
    <property type="protein sequence ID" value="MPN16195.1"/>
    <property type="molecule type" value="Genomic_DNA"/>
</dbReference>
<dbReference type="PANTHER" id="PTHR42842">
    <property type="entry name" value="FAD/NAD(P)-BINDING OXIDOREDUCTASE"/>
    <property type="match status" value="1"/>
</dbReference>
<name>A0A645FP39_9ZZZZ</name>
<comment type="caution">
    <text evidence="1">The sequence shown here is derived from an EMBL/GenBank/DDBJ whole genome shotgun (WGS) entry which is preliminary data.</text>
</comment>
<dbReference type="Gene3D" id="3.50.50.60">
    <property type="entry name" value="FAD/NAD(P)-binding domain"/>
    <property type="match status" value="1"/>
</dbReference>
<dbReference type="InterPro" id="IPR028348">
    <property type="entry name" value="FAD-binding_protein"/>
</dbReference>